<evidence type="ECO:0000313" key="2">
    <source>
        <dbReference type="Proteomes" id="UP000570166"/>
    </source>
</evidence>
<sequence length="107" mass="11910">MLAGCASTDLSGYRGRPITDVAAHYGPPIEVWNLASGERAYIWTLDSRGRPGPQPPWHFQSGEQMASFRKGNFLFHGACVYELIGRQDEKTGEWVVRKLLDPGMACQ</sequence>
<dbReference type="Proteomes" id="UP000570166">
    <property type="component" value="Unassembled WGS sequence"/>
</dbReference>
<name>A0A838L783_9SPHN</name>
<comment type="caution">
    <text evidence="1">The sequence shown here is derived from an EMBL/GenBank/DDBJ whole genome shotgun (WGS) entry which is preliminary data.</text>
</comment>
<proteinExistence type="predicted"/>
<keyword evidence="2" id="KW-1185">Reference proteome</keyword>
<gene>
    <name evidence="1" type="ORF">HZF05_12940</name>
</gene>
<protein>
    <submittedName>
        <fullName evidence="1">Uncharacterized protein</fullName>
    </submittedName>
</protein>
<organism evidence="1 2">
    <name type="scientific">Sphingomonas chungangi</name>
    <dbReference type="NCBI Taxonomy" id="2683589"/>
    <lineage>
        <taxon>Bacteria</taxon>
        <taxon>Pseudomonadati</taxon>
        <taxon>Pseudomonadota</taxon>
        <taxon>Alphaproteobacteria</taxon>
        <taxon>Sphingomonadales</taxon>
        <taxon>Sphingomonadaceae</taxon>
        <taxon>Sphingomonas</taxon>
    </lineage>
</organism>
<dbReference type="EMBL" id="JACEIB010000008">
    <property type="protein sequence ID" value="MBA2935004.1"/>
    <property type="molecule type" value="Genomic_DNA"/>
</dbReference>
<dbReference type="AlphaFoldDB" id="A0A838L783"/>
<reference evidence="1 2" key="1">
    <citation type="submission" date="2020-07" db="EMBL/GenBank/DDBJ databases">
        <authorList>
            <person name="Sun Q."/>
        </authorList>
    </citation>
    <scope>NUCLEOTIDE SEQUENCE [LARGE SCALE GENOMIC DNA]</scope>
    <source>
        <strain evidence="1 2">CGMCC 1.13654</strain>
    </source>
</reference>
<accession>A0A838L783</accession>
<dbReference type="RefSeq" id="WP_160362648.1">
    <property type="nucleotide sequence ID" value="NZ_JACEIB010000008.1"/>
</dbReference>
<evidence type="ECO:0000313" key="1">
    <source>
        <dbReference type="EMBL" id="MBA2935004.1"/>
    </source>
</evidence>